<protein>
    <submittedName>
        <fullName evidence="1">Uncharacterized protein</fullName>
    </submittedName>
</protein>
<sequence>MDASRIGLSNIQTVFKSIHNIILRVWNDGISNATILLPAVNFRTTRSRLPSIYAIERNLCASTSRGLAEIISADIKLPSK</sequence>
<reference evidence="1 2" key="1">
    <citation type="submission" date="2020-11" db="EMBL/GenBank/DDBJ databases">
        <authorList>
            <person name="Wallbank WR R."/>
            <person name="Pardo Diaz C."/>
            <person name="Kozak K."/>
            <person name="Martin S."/>
            <person name="Jiggins C."/>
            <person name="Moest M."/>
            <person name="Warren A I."/>
            <person name="Generalovic N T."/>
            <person name="Byers J.R.P. K."/>
            <person name="Montejo-Kovacevich G."/>
            <person name="Yen C E."/>
        </authorList>
    </citation>
    <scope>NUCLEOTIDE SEQUENCE [LARGE SCALE GENOMIC DNA]</scope>
</reference>
<gene>
    <name evidence="1" type="ORF">HERILL_LOCUS14898</name>
</gene>
<organism evidence="1 2">
    <name type="scientific">Hermetia illucens</name>
    <name type="common">Black soldier fly</name>
    <dbReference type="NCBI Taxonomy" id="343691"/>
    <lineage>
        <taxon>Eukaryota</taxon>
        <taxon>Metazoa</taxon>
        <taxon>Ecdysozoa</taxon>
        <taxon>Arthropoda</taxon>
        <taxon>Hexapoda</taxon>
        <taxon>Insecta</taxon>
        <taxon>Pterygota</taxon>
        <taxon>Neoptera</taxon>
        <taxon>Endopterygota</taxon>
        <taxon>Diptera</taxon>
        <taxon>Brachycera</taxon>
        <taxon>Stratiomyomorpha</taxon>
        <taxon>Stratiomyidae</taxon>
        <taxon>Hermetiinae</taxon>
        <taxon>Hermetia</taxon>
    </lineage>
</organism>
<accession>A0A7R8V469</accession>
<name>A0A7R8V469_HERIL</name>
<evidence type="ECO:0000313" key="1">
    <source>
        <dbReference type="EMBL" id="CAD7092546.1"/>
    </source>
</evidence>
<evidence type="ECO:0000313" key="2">
    <source>
        <dbReference type="Proteomes" id="UP000594454"/>
    </source>
</evidence>
<dbReference type="EMBL" id="LR899014">
    <property type="protein sequence ID" value="CAD7092546.1"/>
    <property type="molecule type" value="Genomic_DNA"/>
</dbReference>
<dbReference type="InParanoid" id="A0A7R8V469"/>
<keyword evidence="2" id="KW-1185">Reference proteome</keyword>
<proteinExistence type="predicted"/>
<dbReference type="Proteomes" id="UP000594454">
    <property type="component" value="Chromosome 6"/>
</dbReference>
<dbReference type="AlphaFoldDB" id="A0A7R8V469"/>